<reference evidence="2 3" key="1">
    <citation type="journal article" date="2021" name="Nat. Commun.">
        <title>Incipient diploidization of the medicinal plant Perilla within 10,000 years.</title>
        <authorList>
            <person name="Zhang Y."/>
            <person name="Shen Q."/>
            <person name="Leng L."/>
            <person name="Zhang D."/>
            <person name="Chen S."/>
            <person name="Shi Y."/>
            <person name="Ning Z."/>
            <person name="Chen S."/>
        </authorList>
    </citation>
    <scope>NUCLEOTIDE SEQUENCE [LARGE SCALE GENOMIC DNA]</scope>
    <source>
        <strain evidence="3">cv. PC099</strain>
    </source>
</reference>
<dbReference type="GO" id="GO:0003682">
    <property type="term" value="F:chromatin binding"/>
    <property type="evidence" value="ECO:0007669"/>
    <property type="project" value="InterPro"/>
</dbReference>
<accession>A0AAD4J140</accession>
<dbReference type="Gene3D" id="2.30.30.490">
    <property type="match status" value="1"/>
</dbReference>
<dbReference type="Pfam" id="PF01426">
    <property type="entry name" value="BAH"/>
    <property type="match status" value="1"/>
</dbReference>
<gene>
    <name evidence="2" type="ORF">C2S53_010509</name>
</gene>
<dbReference type="PANTHER" id="PTHR47073:SF2">
    <property type="entry name" value="PROTEIN ANTI-SILENCING 1"/>
    <property type="match status" value="1"/>
</dbReference>
<evidence type="ECO:0000313" key="2">
    <source>
        <dbReference type="EMBL" id="KAH6825209.1"/>
    </source>
</evidence>
<comment type="caution">
    <text evidence="2">The sequence shown here is derived from an EMBL/GenBank/DDBJ whole genome shotgun (WGS) entry which is preliminary data.</text>
</comment>
<evidence type="ECO:0000259" key="1">
    <source>
        <dbReference type="PROSITE" id="PS51038"/>
    </source>
</evidence>
<dbReference type="InterPro" id="IPR001025">
    <property type="entry name" value="BAH_dom"/>
</dbReference>
<evidence type="ECO:0000313" key="3">
    <source>
        <dbReference type="Proteomes" id="UP001190926"/>
    </source>
</evidence>
<keyword evidence="3" id="KW-1185">Reference proteome</keyword>
<organism evidence="2 3">
    <name type="scientific">Perilla frutescens var. hirtella</name>
    <name type="common">Perilla citriodora</name>
    <name type="synonym">Perilla setoyensis</name>
    <dbReference type="NCBI Taxonomy" id="608512"/>
    <lineage>
        <taxon>Eukaryota</taxon>
        <taxon>Viridiplantae</taxon>
        <taxon>Streptophyta</taxon>
        <taxon>Embryophyta</taxon>
        <taxon>Tracheophyta</taxon>
        <taxon>Spermatophyta</taxon>
        <taxon>Magnoliopsida</taxon>
        <taxon>eudicotyledons</taxon>
        <taxon>Gunneridae</taxon>
        <taxon>Pentapetalae</taxon>
        <taxon>asterids</taxon>
        <taxon>lamiids</taxon>
        <taxon>Lamiales</taxon>
        <taxon>Lamiaceae</taxon>
        <taxon>Nepetoideae</taxon>
        <taxon>Elsholtzieae</taxon>
        <taxon>Perilla</taxon>
    </lineage>
</organism>
<dbReference type="FunFam" id="2.30.30.490:FF:000017">
    <property type="entry name" value="Bromo-adjacent homology (BAH) domain-containing protein"/>
    <property type="match status" value="1"/>
</dbReference>
<feature type="domain" description="BAH" evidence="1">
    <location>
        <begin position="41"/>
        <end position="118"/>
    </location>
</feature>
<dbReference type="Proteomes" id="UP001190926">
    <property type="component" value="Unassembled WGS sequence"/>
</dbReference>
<proteinExistence type="predicted"/>
<dbReference type="AlphaFoldDB" id="A0AAD4J140"/>
<dbReference type="PANTHER" id="PTHR47073">
    <property type="entry name" value="PROTEIN ANTI-SILENCING 1"/>
    <property type="match status" value="1"/>
</dbReference>
<dbReference type="EMBL" id="SDAM02000178">
    <property type="protein sequence ID" value="KAH6825209.1"/>
    <property type="molecule type" value="Genomic_DNA"/>
</dbReference>
<protein>
    <submittedName>
        <fullName evidence="2">Bromo-adjacent homology domain-containing protein</fullName>
    </submittedName>
</protein>
<dbReference type="PROSITE" id="PS51038">
    <property type="entry name" value="BAH"/>
    <property type="match status" value="1"/>
</dbReference>
<dbReference type="GO" id="GO:0003723">
    <property type="term" value="F:RNA binding"/>
    <property type="evidence" value="ECO:0007669"/>
    <property type="project" value="TreeGrafter"/>
</dbReference>
<name>A0AAD4J140_PERFH</name>
<feature type="non-terminal residue" evidence="2">
    <location>
        <position position="118"/>
    </location>
</feature>
<dbReference type="InterPro" id="IPR043151">
    <property type="entry name" value="BAH_sf"/>
</dbReference>
<sequence>MSALVESEKLDDPEFKWVRKRNVGGKNRDVQFYDSFTYDGVDYALYDCVYMYTQGAPAPYIGKLVKMWETASGIKKIKVQWFFRPSEISYYLKDAEVLENEVFFASGDGIGLANLNPV</sequence>